<dbReference type="OrthoDB" id="5240432at2759"/>
<feature type="non-terminal residue" evidence="4">
    <location>
        <position position="1"/>
    </location>
</feature>
<dbReference type="AlphaFoldDB" id="A0A6A5T7E5"/>
<dbReference type="Gene3D" id="2.130.10.10">
    <property type="entry name" value="YVTN repeat-like/Quinoprotein amine dehydrogenase"/>
    <property type="match status" value="1"/>
</dbReference>
<gene>
    <name evidence="4" type="ORF">CC80DRAFT_432479</name>
</gene>
<sequence length="176" mass="18895">SVAFSHDSARLASASSDSTVKIWDPSSGACLSTLEGHSGWVVSVAFSHDSARLASASSDNTVKIWDPSSGACLQTLNVGQTLYRISFDYTDSYLDTEIGTISLRNPSDSIVPLNNAEVQQPQYKGIALSSDGVWITYNLKMFIWLPSEYRPSCSAVLDNTISVGAGSGRIWFVSTS</sequence>
<evidence type="ECO:0000256" key="3">
    <source>
        <dbReference type="PROSITE-ProRule" id="PRU00221"/>
    </source>
</evidence>
<keyword evidence="5" id="KW-1185">Reference proteome</keyword>
<dbReference type="PANTHER" id="PTHR19848">
    <property type="entry name" value="WD40 REPEAT PROTEIN"/>
    <property type="match status" value="1"/>
</dbReference>
<dbReference type="InterPro" id="IPR015943">
    <property type="entry name" value="WD40/YVTN_repeat-like_dom_sf"/>
</dbReference>
<dbReference type="InterPro" id="IPR036322">
    <property type="entry name" value="WD40_repeat_dom_sf"/>
</dbReference>
<dbReference type="Proteomes" id="UP000800035">
    <property type="component" value="Unassembled WGS sequence"/>
</dbReference>
<reference evidence="4" key="1">
    <citation type="journal article" date="2020" name="Stud. Mycol.">
        <title>101 Dothideomycetes genomes: a test case for predicting lifestyles and emergence of pathogens.</title>
        <authorList>
            <person name="Haridas S."/>
            <person name="Albert R."/>
            <person name="Binder M."/>
            <person name="Bloem J."/>
            <person name="Labutti K."/>
            <person name="Salamov A."/>
            <person name="Andreopoulos B."/>
            <person name="Baker S."/>
            <person name="Barry K."/>
            <person name="Bills G."/>
            <person name="Bluhm B."/>
            <person name="Cannon C."/>
            <person name="Castanera R."/>
            <person name="Culley D."/>
            <person name="Daum C."/>
            <person name="Ezra D."/>
            <person name="Gonzalez J."/>
            <person name="Henrissat B."/>
            <person name="Kuo A."/>
            <person name="Liang C."/>
            <person name="Lipzen A."/>
            <person name="Lutzoni F."/>
            <person name="Magnuson J."/>
            <person name="Mondo S."/>
            <person name="Nolan M."/>
            <person name="Ohm R."/>
            <person name="Pangilinan J."/>
            <person name="Park H.-J."/>
            <person name="Ramirez L."/>
            <person name="Alfaro M."/>
            <person name="Sun H."/>
            <person name="Tritt A."/>
            <person name="Yoshinaga Y."/>
            <person name="Zwiers L.-H."/>
            <person name="Turgeon B."/>
            <person name="Goodwin S."/>
            <person name="Spatafora J."/>
            <person name="Crous P."/>
            <person name="Grigoriev I."/>
        </authorList>
    </citation>
    <scope>NUCLEOTIDE SEQUENCE</scope>
    <source>
        <strain evidence="4">CBS 675.92</strain>
    </source>
</reference>
<dbReference type="Pfam" id="PF00400">
    <property type="entry name" value="WD40"/>
    <property type="match status" value="2"/>
</dbReference>
<dbReference type="InterPro" id="IPR020472">
    <property type="entry name" value="WD40_PAC1"/>
</dbReference>
<evidence type="ECO:0000313" key="4">
    <source>
        <dbReference type="EMBL" id="KAF1948098.1"/>
    </source>
</evidence>
<dbReference type="PRINTS" id="PR00320">
    <property type="entry name" value="GPROTEINBRPT"/>
</dbReference>
<dbReference type="EMBL" id="ML977103">
    <property type="protein sequence ID" value="KAF1948098.1"/>
    <property type="molecule type" value="Genomic_DNA"/>
</dbReference>
<proteinExistence type="predicted"/>
<dbReference type="SUPFAM" id="SSF50978">
    <property type="entry name" value="WD40 repeat-like"/>
    <property type="match status" value="1"/>
</dbReference>
<dbReference type="SMART" id="SM00320">
    <property type="entry name" value="WD40"/>
    <property type="match status" value="2"/>
</dbReference>
<name>A0A6A5T7E5_9PLEO</name>
<keyword evidence="2" id="KW-0677">Repeat</keyword>
<dbReference type="PANTHER" id="PTHR19848:SF8">
    <property type="entry name" value="F-BOX AND WD REPEAT DOMAIN CONTAINING 7"/>
    <property type="match status" value="1"/>
</dbReference>
<feature type="repeat" description="WD" evidence="3">
    <location>
        <begin position="34"/>
        <end position="75"/>
    </location>
</feature>
<accession>A0A6A5T7E5</accession>
<protein>
    <submittedName>
        <fullName evidence="4">WD40 repeat-like protein</fullName>
    </submittedName>
</protein>
<dbReference type="PROSITE" id="PS50294">
    <property type="entry name" value="WD_REPEATS_REGION"/>
    <property type="match status" value="2"/>
</dbReference>
<dbReference type="PROSITE" id="PS50082">
    <property type="entry name" value="WD_REPEATS_2"/>
    <property type="match status" value="2"/>
</dbReference>
<evidence type="ECO:0000256" key="1">
    <source>
        <dbReference type="ARBA" id="ARBA00022574"/>
    </source>
</evidence>
<dbReference type="InterPro" id="IPR001680">
    <property type="entry name" value="WD40_rpt"/>
</dbReference>
<organism evidence="4 5">
    <name type="scientific">Byssothecium circinans</name>
    <dbReference type="NCBI Taxonomy" id="147558"/>
    <lineage>
        <taxon>Eukaryota</taxon>
        <taxon>Fungi</taxon>
        <taxon>Dikarya</taxon>
        <taxon>Ascomycota</taxon>
        <taxon>Pezizomycotina</taxon>
        <taxon>Dothideomycetes</taxon>
        <taxon>Pleosporomycetidae</taxon>
        <taxon>Pleosporales</taxon>
        <taxon>Massarineae</taxon>
        <taxon>Massarinaceae</taxon>
        <taxon>Byssothecium</taxon>
    </lineage>
</organism>
<evidence type="ECO:0000256" key="2">
    <source>
        <dbReference type="ARBA" id="ARBA00022737"/>
    </source>
</evidence>
<keyword evidence="1 3" id="KW-0853">WD repeat</keyword>
<evidence type="ECO:0000313" key="5">
    <source>
        <dbReference type="Proteomes" id="UP000800035"/>
    </source>
</evidence>
<feature type="repeat" description="WD" evidence="3">
    <location>
        <begin position="1"/>
        <end position="33"/>
    </location>
</feature>